<evidence type="ECO:0000256" key="4">
    <source>
        <dbReference type="ARBA" id="ARBA00023136"/>
    </source>
</evidence>
<name>A0A0M9FPS1_LEPPY</name>
<organism evidence="7 8">
    <name type="scientific">Leptomonas pyrrhocoris</name>
    <name type="common">Firebug parasite</name>
    <dbReference type="NCBI Taxonomy" id="157538"/>
    <lineage>
        <taxon>Eukaryota</taxon>
        <taxon>Discoba</taxon>
        <taxon>Euglenozoa</taxon>
        <taxon>Kinetoplastea</taxon>
        <taxon>Metakinetoplastina</taxon>
        <taxon>Trypanosomatida</taxon>
        <taxon>Trypanosomatidae</taxon>
        <taxon>Leishmaniinae</taxon>
        <taxon>Leptomonas</taxon>
    </lineage>
</organism>
<dbReference type="EMBL" id="LGTL01000036">
    <property type="protein sequence ID" value="KPA73429.1"/>
    <property type="molecule type" value="Genomic_DNA"/>
</dbReference>
<protein>
    <submittedName>
        <fullName evidence="7">Putative aminoalcohol phosphotransferase</fullName>
    </submittedName>
</protein>
<feature type="transmembrane region" description="Helical" evidence="6">
    <location>
        <begin position="395"/>
        <end position="415"/>
    </location>
</feature>
<dbReference type="VEuPathDB" id="TriTrypDB:LpyrH10_36_0160"/>
<dbReference type="GO" id="GO:0008654">
    <property type="term" value="P:phospholipid biosynthetic process"/>
    <property type="evidence" value="ECO:0007669"/>
    <property type="project" value="InterPro"/>
</dbReference>
<sequence length="594" mass="66285">MNSYLPEDAKERLAHYVYRGEDHSYLYNHMWRPLCRSVVRHLPVWLAPNVITVTALVLVSITHALLAYYMPKLTVKETNYLDRDESRRTGLPFAKEFLPPPPAYVLVLAAVALFLYQLLDNLDGHQARRTGTSSPLGLLMDHGCDAVNCVIGGLSVAAVVSAGPCWKTWTITLSTVIVFFLNTWEEYYRGVLVLPVINGPNEGIVIAIGVYLWTAWVGGPQWWVDNTLEVPTRWLPRVLRQSPPQAAVAIENYVLRTVCPYLTSHNDDDGGFAAVPFFFNLNCSSAYIAHPPRPTRVLFAPDPVTARYEEAVAGSVWAGHGWVQRTVLRLYGGSQEGLRIRYNTLGVAFMTVTAAMTCAGNVYQVYRAIRRASAAELAHEPGYGRFHARFPFLHALSKLIPLVVITLMGNVWFLTSQEDVFRRHPRLFCWTVGLLYTKLAIHLMVSHLCGAEFFPFPRTFVPFVLFGGHICLTYLHNVGQLRRQQLRSGGGGGGVAHVGHVNRSGSRVPTSATGAYSDYAYDLDEELILYEFFALSVVTFAHLVWNVVRGTAAVLEVPVFTVPLQKQVALRTAIAAEKAERANSKQKPETKKDK</sequence>
<reference evidence="7 8" key="1">
    <citation type="submission" date="2015-07" db="EMBL/GenBank/DDBJ databases">
        <title>High-quality genome of monoxenous trypanosomatid Leptomonas pyrrhocoris.</title>
        <authorList>
            <person name="Flegontov P."/>
            <person name="Butenko A."/>
            <person name="Firsov S."/>
            <person name="Vlcek C."/>
            <person name="Logacheva M.D."/>
            <person name="Field M."/>
            <person name="Filatov D."/>
            <person name="Flegontova O."/>
            <person name="Gerasimov E."/>
            <person name="Jackson A.P."/>
            <person name="Kelly S."/>
            <person name="Opperdoes F."/>
            <person name="O'Reilly A."/>
            <person name="Votypka J."/>
            <person name="Yurchenko V."/>
            <person name="Lukes J."/>
        </authorList>
    </citation>
    <scope>NUCLEOTIDE SEQUENCE [LARGE SCALE GENOMIC DNA]</scope>
    <source>
        <strain evidence="7">H10</strain>
    </source>
</reference>
<keyword evidence="3 5" id="KW-0808">Transferase</keyword>
<comment type="subcellular location">
    <subcellularLocation>
        <location evidence="1">Membrane</location>
    </subcellularLocation>
</comment>
<dbReference type="InterPro" id="IPR000462">
    <property type="entry name" value="CDP-OH_P_trans"/>
</dbReference>
<dbReference type="RefSeq" id="XP_015651868.1">
    <property type="nucleotide sequence ID" value="XM_015809536.1"/>
</dbReference>
<keyword evidence="6" id="KW-0812">Transmembrane</keyword>
<dbReference type="Gene3D" id="1.20.120.1760">
    <property type="match status" value="1"/>
</dbReference>
<evidence type="ECO:0000256" key="2">
    <source>
        <dbReference type="ARBA" id="ARBA00010441"/>
    </source>
</evidence>
<feature type="transmembrane region" description="Helical" evidence="6">
    <location>
        <begin position="46"/>
        <end position="70"/>
    </location>
</feature>
<evidence type="ECO:0000313" key="8">
    <source>
        <dbReference type="Proteomes" id="UP000037923"/>
    </source>
</evidence>
<gene>
    <name evidence="7" type="ORF">ABB37_09873</name>
</gene>
<dbReference type="OrthoDB" id="196717at2759"/>
<evidence type="ECO:0000256" key="6">
    <source>
        <dbReference type="SAM" id="Phobius"/>
    </source>
</evidence>
<dbReference type="PROSITE" id="PS00379">
    <property type="entry name" value="CDP_ALCOHOL_P_TRANSF"/>
    <property type="match status" value="1"/>
</dbReference>
<keyword evidence="4 6" id="KW-0472">Membrane</keyword>
<dbReference type="GeneID" id="26910156"/>
<dbReference type="AlphaFoldDB" id="A0A0M9FPS1"/>
<proteinExistence type="inferred from homology"/>
<dbReference type="OMA" id="YTKLAIH"/>
<feature type="transmembrane region" description="Helical" evidence="6">
    <location>
        <begin position="427"/>
        <end position="448"/>
    </location>
</feature>
<feature type="transmembrane region" description="Helical" evidence="6">
    <location>
        <begin position="460"/>
        <end position="478"/>
    </location>
</feature>
<dbReference type="InterPro" id="IPR048254">
    <property type="entry name" value="CDP_ALCOHOL_P_TRANSF_CS"/>
</dbReference>
<comment type="similarity">
    <text evidence="2 5">Belongs to the CDP-alcohol phosphatidyltransferase class-I family.</text>
</comment>
<comment type="caution">
    <text evidence="7">The sequence shown here is derived from an EMBL/GenBank/DDBJ whole genome shotgun (WGS) entry which is preliminary data.</text>
</comment>
<evidence type="ECO:0000313" key="7">
    <source>
        <dbReference type="EMBL" id="KPA73429.1"/>
    </source>
</evidence>
<keyword evidence="8" id="KW-1185">Reference proteome</keyword>
<accession>A0A0M9FPS1</accession>
<dbReference type="Pfam" id="PF01066">
    <property type="entry name" value="CDP-OH_P_transf"/>
    <property type="match status" value="1"/>
</dbReference>
<dbReference type="GO" id="GO:0016020">
    <property type="term" value="C:membrane"/>
    <property type="evidence" value="ECO:0007669"/>
    <property type="project" value="UniProtKB-SubCell"/>
</dbReference>
<dbReference type="PANTHER" id="PTHR10414:SF37">
    <property type="entry name" value="BB IN A BOXCAR, ISOFORM C"/>
    <property type="match status" value="1"/>
</dbReference>
<dbReference type="GO" id="GO:0016780">
    <property type="term" value="F:phosphotransferase activity, for other substituted phosphate groups"/>
    <property type="evidence" value="ECO:0007669"/>
    <property type="project" value="InterPro"/>
</dbReference>
<dbReference type="InterPro" id="IPR014472">
    <property type="entry name" value="CHOPT"/>
</dbReference>
<dbReference type="InterPro" id="IPR043130">
    <property type="entry name" value="CDP-OH_PTrfase_TM_dom"/>
</dbReference>
<evidence type="ECO:0000256" key="1">
    <source>
        <dbReference type="ARBA" id="ARBA00004370"/>
    </source>
</evidence>
<dbReference type="PANTHER" id="PTHR10414">
    <property type="entry name" value="ETHANOLAMINEPHOSPHOTRANSFERASE"/>
    <property type="match status" value="1"/>
</dbReference>
<feature type="transmembrane region" description="Helical" evidence="6">
    <location>
        <begin position="345"/>
        <end position="366"/>
    </location>
</feature>
<dbReference type="Proteomes" id="UP000037923">
    <property type="component" value="Unassembled WGS sequence"/>
</dbReference>
<keyword evidence="6" id="KW-1133">Transmembrane helix</keyword>
<evidence type="ECO:0000256" key="3">
    <source>
        <dbReference type="ARBA" id="ARBA00022679"/>
    </source>
</evidence>
<feature type="transmembrane region" description="Helical" evidence="6">
    <location>
        <begin position="101"/>
        <end position="119"/>
    </location>
</feature>
<evidence type="ECO:0000256" key="5">
    <source>
        <dbReference type="RuleBase" id="RU003750"/>
    </source>
</evidence>